<gene>
    <name evidence="1" type="ORF">KUCAC02_015582</name>
</gene>
<evidence type="ECO:0000313" key="2">
    <source>
        <dbReference type="Proteomes" id="UP001057452"/>
    </source>
</evidence>
<keyword evidence="2" id="KW-1185">Reference proteome</keyword>
<accession>A0ACB9XYT3</accession>
<name>A0ACB9XYT3_CHAAC</name>
<proteinExistence type="predicted"/>
<evidence type="ECO:0000313" key="1">
    <source>
        <dbReference type="EMBL" id="KAI4832620.1"/>
    </source>
</evidence>
<organism evidence="1 2">
    <name type="scientific">Chaenocephalus aceratus</name>
    <name type="common">Blackfin icefish</name>
    <name type="synonym">Chaenichthys aceratus</name>
    <dbReference type="NCBI Taxonomy" id="36190"/>
    <lineage>
        <taxon>Eukaryota</taxon>
        <taxon>Metazoa</taxon>
        <taxon>Chordata</taxon>
        <taxon>Craniata</taxon>
        <taxon>Vertebrata</taxon>
        <taxon>Euteleostomi</taxon>
        <taxon>Actinopterygii</taxon>
        <taxon>Neopterygii</taxon>
        <taxon>Teleostei</taxon>
        <taxon>Neoteleostei</taxon>
        <taxon>Acanthomorphata</taxon>
        <taxon>Eupercaria</taxon>
        <taxon>Perciformes</taxon>
        <taxon>Notothenioidei</taxon>
        <taxon>Channichthyidae</taxon>
        <taxon>Chaenocephalus</taxon>
    </lineage>
</organism>
<dbReference type="Proteomes" id="UP001057452">
    <property type="component" value="Chromosome 1"/>
</dbReference>
<comment type="caution">
    <text evidence="1">The sequence shown here is derived from an EMBL/GenBank/DDBJ whole genome shotgun (WGS) entry which is preliminary data.</text>
</comment>
<sequence length="78" mass="8669">MRGSPFLSEHRGSGQAQLLSAQRQYRGEEFDKWLPSCRAAWRGEGCERGVLQPSPNVSRANTDCPRNTGTDGEDVDMD</sequence>
<dbReference type="EMBL" id="CM043785">
    <property type="protein sequence ID" value="KAI4832620.1"/>
    <property type="molecule type" value="Genomic_DNA"/>
</dbReference>
<protein>
    <submittedName>
        <fullName evidence="1">Uncharacterized protein</fullName>
    </submittedName>
</protein>
<reference evidence="1" key="1">
    <citation type="submission" date="2022-05" db="EMBL/GenBank/DDBJ databases">
        <title>Chromosome-level genome of Chaenocephalus aceratus.</title>
        <authorList>
            <person name="Park H."/>
        </authorList>
    </citation>
    <scope>NUCLEOTIDE SEQUENCE</scope>
    <source>
        <strain evidence="1">KU_202001</strain>
    </source>
</reference>